<feature type="transmembrane region" description="Helical" evidence="12">
    <location>
        <begin position="20"/>
        <end position="39"/>
    </location>
</feature>
<evidence type="ECO:0000256" key="2">
    <source>
        <dbReference type="ARBA" id="ARBA00022448"/>
    </source>
</evidence>
<evidence type="ECO:0000313" key="14">
    <source>
        <dbReference type="EMBL" id="GLI26459.1"/>
    </source>
</evidence>
<evidence type="ECO:0000256" key="7">
    <source>
        <dbReference type="ARBA" id="ARBA00022982"/>
    </source>
</evidence>
<keyword evidence="9" id="KW-0408">Iron</keyword>
<evidence type="ECO:0000313" key="15">
    <source>
        <dbReference type="Proteomes" id="UP001144396"/>
    </source>
</evidence>
<comment type="caution">
    <text evidence="14">The sequence shown here is derived from an EMBL/GenBank/DDBJ whole genome shotgun (WGS) entry which is preliminary data.</text>
</comment>
<evidence type="ECO:0000256" key="11">
    <source>
        <dbReference type="ARBA" id="ARBA00037975"/>
    </source>
</evidence>
<keyword evidence="3" id="KW-1003">Cell membrane</keyword>
<proteinExistence type="inferred from homology"/>
<dbReference type="SUPFAM" id="SSF81342">
    <property type="entry name" value="Transmembrane di-heme cytochromes"/>
    <property type="match status" value="1"/>
</dbReference>
<organism evidence="14 15">
    <name type="scientific">Agromyces rhizosphaerae</name>
    <dbReference type="NCBI Taxonomy" id="88374"/>
    <lineage>
        <taxon>Bacteria</taxon>
        <taxon>Bacillati</taxon>
        <taxon>Actinomycetota</taxon>
        <taxon>Actinomycetes</taxon>
        <taxon>Micrococcales</taxon>
        <taxon>Microbacteriaceae</taxon>
        <taxon>Agromyces</taxon>
    </lineage>
</organism>
<evidence type="ECO:0000256" key="3">
    <source>
        <dbReference type="ARBA" id="ARBA00022475"/>
    </source>
</evidence>
<dbReference type="GO" id="GO:0046872">
    <property type="term" value="F:metal ion binding"/>
    <property type="evidence" value="ECO:0007669"/>
    <property type="project" value="UniProtKB-KW"/>
</dbReference>
<dbReference type="Gene3D" id="1.20.950.20">
    <property type="entry name" value="Transmembrane di-heme cytochromes, Chain C"/>
    <property type="match status" value="1"/>
</dbReference>
<dbReference type="GO" id="GO:0020037">
    <property type="term" value="F:heme binding"/>
    <property type="evidence" value="ECO:0007669"/>
    <property type="project" value="TreeGrafter"/>
</dbReference>
<comment type="subcellular location">
    <subcellularLocation>
        <location evidence="1">Cell membrane</location>
        <topology evidence="1">Multi-pass membrane protein</topology>
    </subcellularLocation>
</comment>
<gene>
    <name evidence="14" type="ORF">ARHIZOSPH14_07010</name>
</gene>
<sequence length="189" mass="21043">MASDARPARAPRHGVVARVLHWLTVLALVAQYAVGYAMAGAEGLLEPWIEEAYDGDEDLLLPVHVAIGCSILALTLIRYMWRRIVTLPPWPETLSAAGRRFASWTERALYLLLIVMPSSGLALVLLSGEDFEVADRAEWEAPLDLIEDDLLVGVHVASQVLLLVAIALHVGFVLKHQFVDRDRFLRRML</sequence>
<dbReference type="InterPro" id="IPR052168">
    <property type="entry name" value="Cytochrome_b561_oxidase"/>
</dbReference>
<keyword evidence="2" id="KW-0813">Transport</keyword>
<keyword evidence="10 12" id="KW-0472">Membrane</keyword>
<feature type="domain" description="Cytochrome b561 bacterial/Ni-hydrogenase" evidence="13">
    <location>
        <begin position="12"/>
        <end position="189"/>
    </location>
</feature>
<dbReference type="GO" id="GO:0005886">
    <property type="term" value="C:plasma membrane"/>
    <property type="evidence" value="ECO:0007669"/>
    <property type="project" value="UniProtKB-SubCell"/>
</dbReference>
<dbReference type="PANTHER" id="PTHR30529">
    <property type="entry name" value="CYTOCHROME B561"/>
    <property type="match status" value="1"/>
</dbReference>
<feature type="transmembrane region" description="Helical" evidence="12">
    <location>
        <begin position="108"/>
        <end position="126"/>
    </location>
</feature>
<dbReference type="InterPro" id="IPR016174">
    <property type="entry name" value="Di-haem_cyt_TM"/>
</dbReference>
<dbReference type="GO" id="GO:0022904">
    <property type="term" value="P:respiratory electron transport chain"/>
    <property type="evidence" value="ECO:0007669"/>
    <property type="project" value="InterPro"/>
</dbReference>
<feature type="transmembrane region" description="Helical" evidence="12">
    <location>
        <begin position="59"/>
        <end position="81"/>
    </location>
</feature>
<dbReference type="AlphaFoldDB" id="A0A9W6FN07"/>
<evidence type="ECO:0000256" key="10">
    <source>
        <dbReference type="ARBA" id="ARBA00023136"/>
    </source>
</evidence>
<evidence type="ECO:0000256" key="5">
    <source>
        <dbReference type="ARBA" id="ARBA00022692"/>
    </source>
</evidence>
<evidence type="ECO:0000256" key="4">
    <source>
        <dbReference type="ARBA" id="ARBA00022617"/>
    </source>
</evidence>
<keyword evidence="15" id="KW-1185">Reference proteome</keyword>
<dbReference type="Proteomes" id="UP001144396">
    <property type="component" value="Unassembled WGS sequence"/>
</dbReference>
<evidence type="ECO:0000256" key="6">
    <source>
        <dbReference type="ARBA" id="ARBA00022723"/>
    </source>
</evidence>
<dbReference type="Pfam" id="PF01292">
    <property type="entry name" value="Ni_hydr_CYTB"/>
    <property type="match status" value="1"/>
</dbReference>
<keyword evidence="7" id="KW-0249">Electron transport</keyword>
<dbReference type="InterPro" id="IPR011577">
    <property type="entry name" value="Cyt_b561_bac/Ni-Hgenase"/>
</dbReference>
<evidence type="ECO:0000256" key="1">
    <source>
        <dbReference type="ARBA" id="ARBA00004651"/>
    </source>
</evidence>
<evidence type="ECO:0000256" key="12">
    <source>
        <dbReference type="SAM" id="Phobius"/>
    </source>
</evidence>
<evidence type="ECO:0000256" key="8">
    <source>
        <dbReference type="ARBA" id="ARBA00022989"/>
    </source>
</evidence>
<dbReference type="EMBL" id="BSDP01000001">
    <property type="protein sequence ID" value="GLI26459.1"/>
    <property type="molecule type" value="Genomic_DNA"/>
</dbReference>
<keyword evidence="6" id="KW-0479">Metal-binding</keyword>
<evidence type="ECO:0000256" key="9">
    <source>
        <dbReference type="ARBA" id="ARBA00023004"/>
    </source>
</evidence>
<feature type="transmembrane region" description="Helical" evidence="12">
    <location>
        <begin position="150"/>
        <end position="174"/>
    </location>
</feature>
<protein>
    <submittedName>
        <fullName evidence="14">Cytochrome b</fullName>
    </submittedName>
</protein>
<dbReference type="GO" id="GO:0009055">
    <property type="term" value="F:electron transfer activity"/>
    <property type="evidence" value="ECO:0007669"/>
    <property type="project" value="InterPro"/>
</dbReference>
<evidence type="ECO:0000259" key="13">
    <source>
        <dbReference type="Pfam" id="PF01292"/>
    </source>
</evidence>
<keyword evidence="8 12" id="KW-1133">Transmembrane helix</keyword>
<dbReference type="PANTHER" id="PTHR30529:SF1">
    <property type="entry name" value="CYTOCHROME B561 HOMOLOG 2"/>
    <property type="match status" value="1"/>
</dbReference>
<dbReference type="RefSeq" id="WP_281882460.1">
    <property type="nucleotide sequence ID" value="NZ_BSDP01000001.1"/>
</dbReference>
<name>A0A9W6FN07_9MICO</name>
<reference evidence="14" key="1">
    <citation type="submission" date="2022-12" db="EMBL/GenBank/DDBJ databases">
        <title>Reference genome sequencing for broad-spectrum identification of bacterial and archaeal isolates by mass spectrometry.</title>
        <authorList>
            <person name="Sekiguchi Y."/>
            <person name="Tourlousse D.M."/>
        </authorList>
    </citation>
    <scope>NUCLEOTIDE SEQUENCE</scope>
    <source>
        <strain evidence="14">14</strain>
    </source>
</reference>
<keyword evidence="4" id="KW-0349">Heme</keyword>
<accession>A0A9W6FN07</accession>
<keyword evidence="5 12" id="KW-0812">Transmembrane</keyword>
<comment type="similarity">
    <text evidence="11">Belongs to the cytochrome b561 family.</text>
</comment>